<sequence>MVWPLTRTSFVRGGGRYVGLFNEFGTSAASSYEALGITPGSVKVVRSKELIVKKYKTAPTIGIMGFMRVARNGQLHAKQDIEPRRNTSYNTPHDHAGHADWVITVQPDIPVNWKTLATDAYFSTARIGSLLCWLVPYNVVASKYSIFNNKRICAVRADPSLRLAGFLISLILIRLPSNFLILVLQQILELKLIIFVEERQLQISMEDVQYS</sequence>
<reference evidence="2" key="1">
    <citation type="submission" date="2014-03" db="EMBL/GenBank/DDBJ databases">
        <authorList>
            <person name="Aksoy S."/>
            <person name="Warren W."/>
            <person name="Wilson R.K."/>
        </authorList>
    </citation>
    <scope>NUCLEOTIDE SEQUENCE [LARGE SCALE GENOMIC DNA]</scope>
    <source>
        <strain evidence="2">IAEA</strain>
    </source>
</reference>
<dbReference type="EnsemblMetazoa" id="GPAI007416-RA">
    <property type="protein sequence ID" value="GPAI007416-PA"/>
    <property type="gene ID" value="GPAI007416"/>
</dbReference>
<organism evidence="1 2">
    <name type="scientific">Glossina pallidipes</name>
    <name type="common">Tsetse fly</name>
    <dbReference type="NCBI Taxonomy" id="7398"/>
    <lineage>
        <taxon>Eukaryota</taxon>
        <taxon>Metazoa</taxon>
        <taxon>Ecdysozoa</taxon>
        <taxon>Arthropoda</taxon>
        <taxon>Hexapoda</taxon>
        <taxon>Insecta</taxon>
        <taxon>Pterygota</taxon>
        <taxon>Neoptera</taxon>
        <taxon>Endopterygota</taxon>
        <taxon>Diptera</taxon>
        <taxon>Brachycera</taxon>
        <taxon>Muscomorpha</taxon>
        <taxon>Hippoboscoidea</taxon>
        <taxon>Glossinidae</taxon>
        <taxon>Glossina</taxon>
    </lineage>
</organism>
<dbReference type="AlphaFoldDB" id="A0A1A9Z8Y4"/>
<dbReference type="Proteomes" id="UP000092445">
    <property type="component" value="Unassembled WGS sequence"/>
</dbReference>
<dbReference type="VEuPathDB" id="VectorBase:GPAI007416"/>
<protein>
    <submittedName>
        <fullName evidence="1">Uncharacterized protein</fullName>
    </submittedName>
</protein>
<proteinExistence type="predicted"/>
<name>A0A1A9Z8Y4_GLOPL</name>
<evidence type="ECO:0000313" key="2">
    <source>
        <dbReference type="Proteomes" id="UP000092445"/>
    </source>
</evidence>
<accession>A0A1A9Z8Y4</accession>
<reference evidence="1" key="2">
    <citation type="submission" date="2020-05" db="UniProtKB">
        <authorList>
            <consortium name="EnsemblMetazoa"/>
        </authorList>
    </citation>
    <scope>IDENTIFICATION</scope>
    <source>
        <strain evidence="1">IAEA</strain>
    </source>
</reference>
<keyword evidence="2" id="KW-1185">Reference proteome</keyword>
<evidence type="ECO:0000313" key="1">
    <source>
        <dbReference type="EnsemblMetazoa" id="GPAI007416-PA"/>
    </source>
</evidence>